<dbReference type="EC" id="2.7.4.25" evidence="10"/>
<evidence type="ECO:0000256" key="9">
    <source>
        <dbReference type="ARBA" id="ARBA00048478"/>
    </source>
</evidence>
<accession>A0A1F2PBX8</accession>
<dbReference type="AlphaFoldDB" id="A0A1F2PBX8"/>
<dbReference type="EMBL" id="LYOS01000001">
    <property type="protein sequence ID" value="OFV68545.1"/>
    <property type="molecule type" value="Genomic_DNA"/>
</dbReference>
<dbReference type="GO" id="GO:0005524">
    <property type="term" value="F:ATP binding"/>
    <property type="evidence" value="ECO:0007669"/>
    <property type="project" value="UniProtKB-UniRule"/>
</dbReference>
<keyword evidence="7 10" id="KW-0067">ATP-binding</keyword>
<feature type="binding site" evidence="10">
    <location>
        <begin position="7"/>
        <end position="15"/>
    </location>
    <ligand>
        <name>ATP</name>
        <dbReference type="ChEBI" id="CHEBI:30616"/>
    </ligand>
</feature>
<gene>
    <name evidence="10" type="primary">cmk</name>
    <name evidence="11" type="ORF">SCAL_000221</name>
</gene>
<evidence type="ECO:0000313" key="11">
    <source>
        <dbReference type="EMBL" id="OFV68545.1"/>
    </source>
</evidence>
<comment type="subcellular location">
    <subcellularLocation>
        <location evidence="1 10">Cytoplasm</location>
    </subcellularLocation>
</comment>
<sequence length="176" mass="19963">MIITIGGLPGSGSTTVARILSARLGLEYISSGEIFRELAKERGVTLEEFGKIAEADDTIDRMIDERQKKIASSREDLIVEGRLSGILLREYANLTVWLKAPLDVRVERVTERDALDRSRLLTLIKEREHSEWIRYNEYYGVDLKDLSLYDLVIDTSRWSAEEVTDIILMAVELSSG</sequence>
<evidence type="ECO:0000256" key="7">
    <source>
        <dbReference type="ARBA" id="ARBA00022840"/>
    </source>
</evidence>
<dbReference type="Pfam" id="PF13189">
    <property type="entry name" value="Cytidylate_kin2"/>
    <property type="match status" value="1"/>
</dbReference>
<evidence type="ECO:0000313" key="12">
    <source>
        <dbReference type="Proteomes" id="UP000186940"/>
    </source>
</evidence>
<dbReference type="NCBIfam" id="TIGR02173">
    <property type="entry name" value="cyt_kin_arch"/>
    <property type="match status" value="1"/>
</dbReference>
<reference evidence="11" key="1">
    <citation type="submission" date="2016-05" db="EMBL/GenBank/DDBJ databases">
        <title>Microbial consortia oxidize butane by reversing methanogenesis.</title>
        <authorList>
            <person name="Laso-Perez R."/>
            <person name="Richter M."/>
            <person name="Wegener G."/>
            <person name="Musat F."/>
        </authorList>
    </citation>
    <scope>NUCLEOTIDE SEQUENCE [LARGE SCALE GENOMIC DNA]</scope>
    <source>
        <strain evidence="11">BOX2</strain>
    </source>
</reference>
<evidence type="ECO:0000256" key="8">
    <source>
        <dbReference type="ARBA" id="ARBA00047615"/>
    </source>
</evidence>
<name>A0A1F2PBX8_9EURY</name>
<comment type="catalytic activity">
    <reaction evidence="8 10">
        <text>dCMP + ATP = dCDP + ADP</text>
        <dbReference type="Rhea" id="RHEA:25094"/>
        <dbReference type="ChEBI" id="CHEBI:30616"/>
        <dbReference type="ChEBI" id="CHEBI:57566"/>
        <dbReference type="ChEBI" id="CHEBI:58593"/>
        <dbReference type="ChEBI" id="CHEBI:456216"/>
        <dbReference type="EC" id="2.7.4.25"/>
    </reaction>
</comment>
<keyword evidence="4 10" id="KW-0808">Transferase</keyword>
<evidence type="ECO:0000256" key="10">
    <source>
        <dbReference type="HAMAP-Rule" id="MF_00239"/>
    </source>
</evidence>
<dbReference type="GO" id="GO:0005737">
    <property type="term" value="C:cytoplasm"/>
    <property type="evidence" value="ECO:0007669"/>
    <property type="project" value="UniProtKB-SubCell"/>
</dbReference>
<dbReference type="HAMAP" id="MF_00239">
    <property type="entry name" value="Cytidyl_kinase_type2"/>
    <property type="match status" value="1"/>
</dbReference>
<evidence type="ECO:0000256" key="5">
    <source>
        <dbReference type="ARBA" id="ARBA00022741"/>
    </source>
</evidence>
<evidence type="ECO:0000256" key="1">
    <source>
        <dbReference type="ARBA" id="ARBA00004496"/>
    </source>
</evidence>
<keyword evidence="5 10" id="KW-0547">Nucleotide-binding</keyword>
<dbReference type="GO" id="GO:0036430">
    <property type="term" value="F:CMP kinase activity"/>
    <property type="evidence" value="ECO:0007669"/>
    <property type="project" value="RHEA"/>
</dbReference>
<evidence type="ECO:0000256" key="2">
    <source>
        <dbReference type="ARBA" id="ARBA00011005"/>
    </source>
</evidence>
<dbReference type="GO" id="GO:0006220">
    <property type="term" value="P:pyrimidine nucleotide metabolic process"/>
    <property type="evidence" value="ECO:0007669"/>
    <property type="project" value="UniProtKB-UniRule"/>
</dbReference>
<dbReference type="Proteomes" id="UP000186940">
    <property type="component" value="Unassembled WGS sequence"/>
</dbReference>
<evidence type="ECO:0000256" key="3">
    <source>
        <dbReference type="ARBA" id="ARBA00022490"/>
    </source>
</evidence>
<dbReference type="SUPFAM" id="SSF52540">
    <property type="entry name" value="P-loop containing nucleoside triphosphate hydrolases"/>
    <property type="match status" value="1"/>
</dbReference>
<proteinExistence type="inferred from homology"/>
<keyword evidence="3 10" id="KW-0963">Cytoplasm</keyword>
<keyword evidence="6 10" id="KW-0418">Kinase</keyword>
<comment type="similarity">
    <text evidence="2 10">Belongs to the cytidylate kinase family. Type 2 subfamily.</text>
</comment>
<dbReference type="STRING" id="1838285.SCAL_000221"/>
<protein>
    <recommendedName>
        <fullName evidence="10">Cytidylate kinase</fullName>
        <shortName evidence="10">CK</shortName>
        <ecNumber evidence="10">2.7.4.25</ecNumber>
    </recommendedName>
    <alternativeName>
        <fullName evidence="10">Cytidine monophosphate kinase</fullName>
        <shortName evidence="10">CMP kinase</shortName>
    </alternativeName>
</protein>
<evidence type="ECO:0000256" key="4">
    <source>
        <dbReference type="ARBA" id="ARBA00022679"/>
    </source>
</evidence>
<keyword evidence="12" id="KW-1185">Reference proteome</keyword>
<dbReference type="InterPro" id="IPR011892">
    <property type="entry name" value="Cyt_kin_arch"/>
</dbReference>
<organism evidence="11 12">
    <name type="scientific">Candidatus Syntropharchaeum caldarium</name>
    <dbReference type="NCBI Taxonomy" id="1838285"/>
    <lineage>
        <taxon>Archaea</taxon>
        <taxon>Methanobacteriati</taxon>
        <taxon>Methanobacteriota</taxon>
        <taxon>Stenosarchaea group</taxon>
        <taxon>Methanomicrobia</taxon>
        <taxon>Methanosarcinales</taxon>
        <taxon>ANME-2 cluster</taxon>
        <taxon>Candidatus Syntropharchaeum</taxon>
    </lineage>
</organism>
<dbReference type="GO" id="GO:0036431">
    <property type="term" value="F:dCMP kinase activity"/>
    <property type="evidence" value="ECO:0007669"/>
    <property type="project" value="InterPro"/>
</dbReference>
<evidence type="ECO:0000256" key="6">
    <source>
        <dbReference type="ARBA" id="ARBA00022777"/>
    </source>
</evidence>
<dbReference type="InterPro" id="IPR027417">
    <property type="entry name" value="P-loop_NTPase"/>
</dbReference>
<comment type="caution">
    <text evidence="11">The sequence shown here is derived from an EMBL/GenBank/DDBJ whole genome shotgun (WGS) entry which is preliminary data.</text>
</comment>
<dbReference type="CDD" id="cd02020">
    <property type="entry name" value="CMPK"/>
    <property type="match status" value="1"/>
</dbReference>
<comment type="catalytic activity">
    <reaction evidence="9 10">
        <text>CMP + ATP = CDP + ADP</text>
        <dbReference type="Rhea" id="RHEA:11600"/>
        <dbReference type="ChEBI" id="CHEBI:30616"/>
        <dbReference type="ChEBI" id="CHEBI:58069"/>
        <dbReference type="ChEBI" id="CHEBI:60377"/>
        <dbReference type="ChEBI" id="CHEBI:456216"/>
        <dbReference type="EC" id="2.7.4.25"/>
    </reaction>
</comment>
<dbReference type="InterPro" id="IPR011994">
    <property type="entry name" value="Cytidylate_kinase_dom"/>
</dbReference>
<dbReference type="Gene3D" id="3.40.50.300">
    <property type="entry name" value="P-loop containing nucleotide triphosphate hydrolases"/>
    <property type="match status" value="1"/>
</dbReference>